<dbReference type="RefSeq" id="WP_345255145.1">
    <property type="nucleotide sequence ID" value="NZ_BAABGY010000007.1"/>
</dbReference>
<organism evidence="1 2">
    <name type="scientific">Flaviaesturariibacter amylovorans</name>
    <dbReference type="NCBI Taxonomy" id="1084520"/>
    <lineage>
        <taxon>Bacteria</taxon>
        <taxon>Pseudomonadati</taxon>
        <taxon>Bacteroidota</taxon>
        <taxon>Chitinophagia</taxon>
        <taxon>Chitinophagales</taxon>
        <taxon>Chitinophagaceae</taxon>
        <taxon>Flaviaestuariibacter</taxon>
    </lineage>
</organism>
<accession>A0ABP8GP89</accession>
<gene>
    <name evidence="1" type="ORF">GCM10023184_17480</name>
</gene>
<proteinExistence type="predicted"/>
<evidence type="ECO:0008006" key="3">
    <source>
        <dbReference type="Google" id="ProtNLM"/>
    </source>
</evidence>
<dbReference type="EMBL" id="BAABGY010000007">
    <property type="protein sequence ID" value="GAA4327927.1"/>
    <property type="molecule type" value="Genomic_DNA"/>
</dbReference>
<dbReference type="Proteomes" id="UP001501725">
    <property type="component" value="Unassembled WGS sequence"/>
</dbReference>
<evidence type="ECO:0000313" key="2">
    <source>
        <dbReference type="Proteomes" id="UP001501725"/>
    </source>
</evidence>
<comment type="caution">
    <text evidence="1">The sequence shown here is derived from an EMBL/GenBank/DDBJ whole genome shotgun (WGS) entry which is preliminary data.</text>
</comment>
<protein>
    <recommendedName>
        <fullName evidence="3">RES domain-containing protein</fullName>
    </recommendedName>
</protein>
<keyword evidence="2" id="KW-1185">Reference proteome</keyword>
<name>A0ABP8GP89_9BACT</name>
<reference evidence="2" key="1">
    <citation type="journal article" date="2019" name="Int. J. Syst. Evol. Microbiol.">
        <title>The Global Catalogue of Microorganisms (GCM) 10K type strain sequencing project: providing services to taxonomists for standard genome sequencing and annotation.</title>
        <authorList>
            <consortium name="The Broad Institute Genomics Platform"/>
            <consortium name="The Broad Institute Genome Sequencing Center for Infectious Disease"/>
            <person name="Wu L."/>
            <person name="Ma J."/>
        </authorList>
    </citation>
    <scope>NUCLEOTIDE SEQUENCE [LARGE SCALE GENOMIC DNA]</scope>
    <source>
        <strain evidence="2">JCM 17919</strain>
    </source>
</reference>
<sequence length="319" mass="37032">MGEYRTVDFEELMNGGELVLNTPKEEIKDILRRIDWETESENFPQLVFLFVELMKCFPMPRTEFTTGHFVRARRNRFKEGKLEIFNQKTEVSFNRTPSGWGRFNSDAETVFYCSCPISDDPSATASFTANLEVCKEIIDHDDDTAEFNMTISMWEIRKPIILVPLVYHDAAEANSPFFRRSNEYSRNVILRSMNPESAELFGGFLRYLSEKAAHRKPSRKDYMVTTAFYHALRVVYNDDVSLLYSSVQTGHRGTCVVMPNHLVEKGHVELSQVIMYQMKKDNRTKVIDGQPISDYIHVGSDGSFEIELFDDFKYLLKKQ</sequence>
<evidence type="ECO:0000313" key="1">
    <source>
        <dbReference type="EMBL" id="GAA4327927.1"/>
    </source>
</evidence>